<dbReference type="InterPro" id="IPR014729">
    <property type="entry name" value="Rossmann-like_a/b/a_fold"/>
</dbReference>
<gene>
    <name evidence="3" type="ORF">FJU31_01430</name>
</gene>
<dbReference type="Gene3D" id="3.40.50.620">
    <property type="entry name" value="HUPs"/>
    <property type="match status" value="1"/>
</dbReference>
<dbReference type="RefSeq" id="WP_150453186.1">
    <property type="nucleotide sequence ID" value="NZ_VYKI01000001.1"/>
</dbReference>
<comment type="similarity">
    <text evidence="1">Belongs to the universal stress protein A family.</text>
</comment>
<dbReference type="PRINTS" id="PR01438">
    <property type="entry name" value="UNVRSLSTRESS"/>
</dbReference>
<evidence type="ECO:0000313" key="4">
    <source>
        <dbReference type="Proteomes" id="UP000326367"/>
    </source>
</evidence>
<comment type="caution">
    <text evidence="3">The sequence shown here is derived from an EMBL/GenBank/DDBJ whole genome shotgun (WGS) entry which is preliminary data.</text>
</comment>
<name>A0ABQ6T6G3_9GAMM</name>
<sequence>MFTTLLVALDGGPQHDTLLDLVTHVAGPRSRIHLLCVIDPEFALPADASDADRREYPAAERQRAKAEGLLQDAIAHLRERGVDARPLLPAGDPAEVISTQARELGADLIVIGHRHLSRLQRLLDSSVAQWTLDHAPCPVLVETRGG</sequence>
<dbReference type="CDD" id="cd00293">
    <property type="entry name" value="USP-like"/>
    <property type="match status" value="1"/>
</dbReference>
<reference evidence="3 4" key="1">
    <citation type="journal article" date="2020" name="Antonie Van Leeuwenhoek">
        <title>Stenotrophomonas cyclobalanopsidis sp. nov., isolated from the leaf spot disease of Cyclobalanopsis patelliformis.</title>
        <authorList>
            <person name="Bian D.R."/>
            <person name="Xue H."/>
            <person name="Piao C.G."/>
            <person name="Li Y."/>
        </authorList>
    </citation>
    <scope>NUCLEOTIDE SEQUENCE [LARGE SCALE GENOMIC DNA]</scope>
    <source>
        <strain evidence="3 4">TPQG1-4</strain>
    </source>
</reference>
<dbReference type="SUPFAM" id="SSF52402">
    <property type="entry name" value="Adenine nucleotide alpha hydrolases-like"/>
    <property type="match status" value="1"/>
</dbReference>
<protein>
    <submittedName>
        <fullName evidence="3">Universal stress protein</fullName>
    </submittedName>
</protein>
<dbReference type="PANTHER" id="PTHR46268">
    <property type="entry name" value="STRESS RESPONSE PROTEIN NHAX"/>
    <property type="match status" value="1"/>
</dbReference>
<evidence type="ECO:0000259" key="2">
    <source>
        <dbReference type="Pfam" id="PF00582"/>
    </source>
</evidence>
<keyword evidence="4" id="KW-1185">Reference proteome</keyword>
<dbReference type="InterPro" id="IPR006016">
    <property type="entry name" value="UspA"/>
</dbReference>
<dbReference type="PANTHER" id="PTHR46268:SF15">
    <property type="entry name" value="UNIVERSAL STRESS PROTEIN HP_0031"/>
    <property type="match status" value="1"/>
</dbReference>
<dbReference type="Proteomes" id="UP000326367">
    <property type="component" value="Unassembled WGS sequence"/>
</dbReference>
<organism evidence="3 4">
    <name type="scientific">Stenotrophomonas cyclobalanopsidis</name>
    <dbReference type="NCBI Taxonomy" id="2771362"/>
    <lineage>
        <taxon>Bacteria</taxon>
        <taxon>Pseudomonadati</taxon>
        <taxon>Pseudomonadota</taxon>
        <taxon>Gammaproteobacteria</taxon>
        <taxon>Lysobacterales</taxon>
        <taxon>Lysobacteraceae</taxon>
        <taxon>Stenotrophomonas</taxon>
    </lineage>
</organism>
<dbReference type="EMBL" id="VYKI01000001">
    <property type="protein sequence ID" value="KAA9004536.1"/>
    <property type="molecule type" value="Genomic_DNA"/>
</dbReference>
<dbReference type="Pfam" id="PF00582">
    <property type="entry name" value="Usp"/>
    <property type="match status" value="1"/>
</dbReference>
<dbReference type="InterPro" id="IPR006015">
    <property type="entry name" value="Universal_stress_UspA"/>
</dbReference>
<evidence type="ECO:0000256" key="1">
    <source>
        <dbReference type="ARBA" id="ARBA00008791"/>
    </source>
</evidence>
<feature type="domain" description="UspA" evidence="2">
    <location>
        <begin position="1"/>
        <end position="141"/>
    </location>
</feature>
<evidence type="ECO:0000313" key="3">
    <source>
        <dbReference type="EMBL" id="KAA9004536.1"/>
    </source>
</evidence>
<accession>A0ABQ6T6G3</accession>
<proteinExistence type="inferred from homology"/>